<evidence type="ECO:0000313" key="1">
    <source>
        <dbReference type="EMBL" id="KQK26898.1"/>
    </source>
</evidence>
<dbReference type="Proteomes" id="UP000051682">
    <property type="component" value="Unassembled WGS sequence"/>
</dbReference>
<proteinExistence type="predicted"/>
<dbReference type="EMBL" id="LLYZ01000002">
    <property type="protein sequence ID" value="KQK26898.1"/>
    <property type="molecule type" value="Genomic_DNA"/>
</dbReference>
<reference evidence="1 2" key="1">
    <citation type="submission" date="2015-10" db="EMBL/GenBank/DDBJ databases">
        <title>Chryseobacterium aquaticum genome.</title>
        <authorList>
            <person name="Newman J.D."/>
            <person name="Ferguson M.B."/>
            <person name="Miller J.R."/>
        </authorList>
    </citation>
    <scope>NUCLEOTIDE SEQUENCE [LARGE SCALE GENOMIC DNA]</scope>
    <source>
        <strain evidence="1 2">KCTC 12483</strain>
    </source>
</reference>
<comment type="caution">
    <text evidence="1">The sequence shown here is derived from an EMBL/GenBank/DDBJ whole genome shotgun (WGS) entry which is preliminary data.</text>
</comment>
<gene>
    <name evidence="1" type="ORF">AR438_01360</name>
</gene>
<name>A0A0Q3SNC1_9FLAO</name>
<dbReference type="AlphaFoldDB" id="A0A0Q3SNC1"/>
<accession>A0A0Q3SNC1</accession>
<sequence length="271" mass="32725">MFIMALNKYLEELSAQIIKATELKKNFESSDAFEFYFFLRDYTTSMFMFQQNFYELKKILKKHNEVIETVAFADLRSKHKMQRNISRIFSNYLSSLFAHIEFTRRIDKFYKTNSDLNKKVTERKMIFLKSKFHKTIQELRNYSIHFENLKIGSEIRYVGSNEVTKSILLYKKDLLKFKFGANAKKLIQEMPEKIRLNEILDEYHYTFVEFQRFLFMKILVVDEIKTEKFICDISFHYEELVKLNIHGTNYFNVAFLRLIKYSFNKAKNDGK</sequence>
<protein>
    <recommendedName>
        <fullName evidence="3">Cthe-2314-like HEPN domain-containing protein</fullName>
    </recommendedName>
</protein>
<evidence type="ECO:0008006" key="3">
    <source>
        <dbReference type="Google" id="ProtNLM"/>
    </source>
</evidence>
<keyword evidence="2" id="KW-1185">Reference proteome</keyword>
<organism evidence="1 2">
    <name type="scientific">Chryseobacterium aquaticum</name>
    <dbReference type="NCBI Taxonomy" id="452084"/>
    <lineage>
        <taxon>Bacteria</taxon>
        <taxon>Pseudomonadati</taxon>
        <taxon>Bacteroidota</taxon>
        <taxon>Flavobacteriia</taxon>
        <taxon>Flavobacteriales</taxon>
        <taxon>Weeksellaceae</taxon>
        <taxon>Chryseobacterium group</taxon>
        <taxon>Chryseobacterium</taxon>
    </lineage>
</organism>
<evidence type="ECO:0000313" key="2">
    <source>
        <dbReference type="Proteomes" id="UP000051682"/>
    </source>
</evidence>